<dbReference type="Pfam" id="PF13561">
    <property type="entry name" value="adh_short_C2"/>
    <property type="match status" value="1"/>
</dbReference>
<dbReference type="InterPro" id="IPR057326">
    <property type="entry name" value="KR_dom"/>
</dbReference>
<dbReference type="GO" id="GO:0016491">
    <property type="term" value="F:oxidoreductase activity"/>
    <property type="evidence" value="ECO:0007669"/>
    <property type="project" value="UniProtKB-KW"/>
</dbReference>
<dbReference type="FunFam" id="3.40.50.720:FF:000084">
    <property type="entry name" value="Short-chain dehydrogenase reductase"/>
    <property type="match status" value="1"/>
</dbReference>
<evidence type="ECO:0000259" key="3">
    <source>
        <dbReference type="SMART" id="SM00822"/>
    </source>
</evidence>
<keyword evidence="2" id="KW-0560">Oxidoreductase</keyword>
<dbReference type="PANTHER" id="PTHR43477">
    <property type="entry name" value="DIHYDROANTICAPSIN 7-DEHYDROGENASE"/>
    <property type="match status" value="1"/>
</dbReference>
<dbReference type="OrthoDB" id="9803333at2"/>
<dbReference type="Gene3D" id="3.40.50.720">
    <property type="entry name" value="NAD(P)-binding Rossmann-like Domain"/>
    <property type="match status" value="1"/>
</dbReference>
<evidence type="ECO:0000256" key="2">
    <source>
        <dbReference type="ARBA" id="ARBA00023002"/>
    </source>
</evidence>
<feature type="domain" description="Ketoreductase" evidence="3">
    <location>
        <begin position="8"/>
        <end position="178"/>
    </location>
</feature>
<evidence type="ECO:0000256" key="1">
    <source>
        <dbReference type="ARBA" id="ARBA00006484"/>
    </source>
</evidence>
<dbReference type="SMART" id="SM00822">
    <property type="entry name" value="PKS_KR"/>
    <property type="match status" value="1"/>
</dbReference>
<evidence type="ECO:0000313" key="4">
    <source>
        <dbReference type="EMBL" id="TFZ05545.1"/>
    </source>
</evidence>
<evidence type="ECO:0000313" key="5">
    <source>
        <dbReference type="Proteomes" id="UP000298180"/>
    </source>
</evidence>
<gene>
    <name evidence="4" type="ORF">EZ313_02410</name>
</gene>
<dbReference type="PANTHER" id="PTHR43477:SF1">
    <property type="entry name" value="DIHYDROANTICAPSIN 7-DEHYDROGENASE"/>
    <property type="match status" value="1"/>
</dbReference>
<name>A0A4Z0C665_9BURK</name>
<sequence>MDLQLKGLHVLVTGGSRGIGLACAELFLQEGARVSLVGRSQANLDKARAALEANAPGRVACFAADLQNAQSAREAVDAAEAQVGPVDVLVNSAGAARRTPFNELTPEAWHGAMDAKFFSYIHVIDPLVKRMGERGKGVIVNVIGMGGKVATPTHLAGGAANAALMLATAGLAAAWGPNGVRVNAVNPALTLTERMAEGIAADARLRGMTPEEVLKQATARAPLGRLATPQDIANMVVFLASPKSGYVSGAIVSMDGAATPLVV</sequence>
<accession>A0A4Z0C665</accession>
<comment type="caution">
    <text evidence="4">The sequence shown here is derived from an EMBL/GenBank/DDBJ whole genome shotgun (WGS) entry which is preliminary data.</text>
</comment>
<protein>
    <submittedName>
        <fullName evidence="4">SDR family oxidoreductase</fullName>
    </submittedName>
</protein>
<dbReference type="Proteomes" id="UP000298180">
    <property type="component" value="Unassembled WGS sequence"/>
</dbReference>
<dbReference type="InterPro" id="IPR036291">
    <property type="entry name" value="NAD(P)-bd_dom_sf"/>
</dbReference>
<dbReference type="InterPro" id="IPR051122">
    <property type="entry name" value="SDR_DHRS6-like"/>
</dbReference>
<dbReference type="EMBL" id="SMLM01000001">
    <property type="protein sequence ID" value="TFZ05545.1"/>
    <property type="molecule type" value="Genomic_DNA"/>
</dbReference>
<dbReference type="PRINTS" id="PR00081">
    <property type="entry name" value="GDHRDH"/>
</dbReference>
<keyword evidence="5" id="KW-1185">Reference proteome</keyword>
<proteinExistence type="inferred from homology"/>
<dbReference type="AlphaFoldDB" id="A0A4Z0C665"/>
<dbReference type="SUPFAM" id="SSF51735">
    <property type="entry name" value="NAD(P)-binding Rossmann-fold domains"/>
    <property type="match status" value="1"/>
</dbReference>
<dbReference type="InterPro" id="IPR002347">
    <property type="entry name" value="SDR_fam"/>
</dbReference>
<comment type="similarity">
    <text evidence="1">Belongs to the short-chain dehydrogenases/reductases (SDR) family.</text>
</comment>
<reference evidence="4 5" key="1">
    <citation type="submission" date="2019-03" db="EMBL/GenBank/DDBJ databases">
        <title>Ramlibacter henchirensis DSM 14656, whole genome shotgun sequence.</title>
        <authorList>
            <person name="Zhang X."/>
            <person name="Feng G."/>
            <person name="Zhu H."/>
        </authorList>
    </citation>
    <scope>NUCLEOTIDE SEQUENCE [LARGE SCALE GENOMIC DNA]</scope>
    <source>
        <strain evidence="4 5">DSM 14656</strain>
    </source>
</reference>
<dbReference type="RefSeq" id="WP_135261627.1">
    <property type="nucleotide sequence ID" value="NZ_SMLM01000001.1"/>
</dbReference>
<organism evidence="4 5">
    <name type="scientific">Ramlibacter henchirensis</name>
    <dbReference type="NCBI Taxonomy" id="204072"/>
    <lineage>
        <taxon>Bacteria</taxon>
        <taxon>Pseudomonadati</taxon>
        <taxon>Pseudomonadota</taxon>
        <taxon>Betaproteobacteria</taxon>
        <taxon>Burkholderiales</taxon>
        <taxon>Comamonadaceae</taxon>
        <taxon>Ramlibacter</taxon>
    </lineage>
</organism>